<dbReference type="GO" id="GO:0006281">
    <property type="term" value="P:DNA repair"/>
    <property type="evidence" value="ECO:0007669"/>
    <property type="project" value="InterPro"/>
</dbReference>
<evidence type="ECO:0000313" key="4">
    <source>
        <dbReference type="EMBL" id="KAJ7741458.1"/>
    </source>
</evidence>
<comment type="caution">
    <text evidence="4">The sequence shown here is derived from an EMBL/GenBank/DDBJ whole genome shotgun (WGS) entry which is preliminary data.</text>
</comment>
<reference evidence="4" key="1">
    <citation type="submission" date="2023-03" db="EMBL/GenBank/DDBJ databases">
        <title>Massive genome expansion in bonnet fungi (Mycena s.s.) driven by repeated elements and novel gene families across ecological guilds.</title>
        <authorList>
            <consortium name="Lawrence Berkeley National Laboratory"/>
            <person name="Harder C.B."/>
            <person name="Miyauchi S."/>
            <person name="Viragh M."/>
            <person name="Kuo A."/>
            <person name="Thoen E."/>
            <person name="Andreopoulos B."/>
            <person name="Lu D."/>
            <person name="Skrede I."/>
            <person name="Drula E."/>
            <person name="Henrissat B."/>
            <person name="Morin E."/>
            <person name="Kohler A."/>
            <person name="Barry K."/>
            <person name="LaButti K."/>
            <person name="Morin E."/>
            <person name="Salamov A."/>
            <person name="Lipzen A."/>
            <person name="Mereny Z."/>
            <person name="Hegedus B."/>
            <person name="Baldrian P."/>
            <person name="Stursova M."/>
            <person name="Weitz H."/>
            <person name="Taylor A."/>
            <person name="Grigoriev I.V."/>
            <person name="Nagy L.G."/>
            <person name="Martin F."/>
            <person name="Kauserud H."/>
        </authorList>
    </citation>
    <scope>NUCLEOTIDE SEQUENCE</scope>
    <source>
        <strain evidence="4">CBHHK188m</strain>
    </source>
</reference>
<proteinExistence type="inferred from homology"/>
<dbReference type="GO" id="GO:0006260">
    <property type="term" value="P:DNA replication"/>
    <property type="evidence" value="ECO:0007669"/>
    <property type="project" value="InterPro"/>
</dbReference>
<organism evidence="4 5">
    <name type="scientific">Mycena maculata</name>
    <dbReference type="NCBI Taxonomy" id="230809"/>
    <lineage>
        <taxon>Eukaryota</taxon>
        <taxon>Fungi</taxon>
        <taxon>Dikarya</taxon>
        <taxon>Basidiomycota</taxon>
        <taxon>Agaricomycotina</taxon>
        <taxon>Agaricomycetes</taxon>
        <taxon>Agaricomycetidae</taxon>
        <taxon>Agaricales</taxon>
        <taxon>Marasmiineae</taxon>
        <taxon>Mycenaceae</taxon>
        <taxon>Mycena</taxon>
    </lineage>
</organism>
<dbReference type="AlphaFoldDB" id="A0AAD7IGW6"/>
<comment type="subcellular location">
    <subcellularLocation>
        <location evidence="1">Nucleus</location>
    </subcellularLocation>
</comment>
<evidence type="ECO:0000313" key="5">
    <source>
        <dbReference type="Proteomes" id="UP001215280"/>
    </source>
</evidence>
<accession>A0AAD7IGW6</accession>
<name>A0AAD7IGW6_9AGAR</name>
<comment type="similarity">
    <text evidence="2">Belongs to the replication factor A protein 3 family.</text>
</comment>
<dbReference type="GO" id="GO:0031981">
    <property type="term" value="C:nuclear lumen"/>
    <property type="evidence" value="ECO:0007669"/>
    <property type="project" value="UniProtKB-ARBA"/>
</dbReference>
<dbReference type="GO" id="GO:0006310">
    <property type="term" value="P:DNA recombination"/>
    <property type="evidence" value="ECO:0007669"/>
    <property type="project" value="InterPro"/>
</dbReference>
<dbReference type="Gene3D" id="2.40.50.140">
    <property type="entry name" value="Nucleic acid-binding proteins"/>
    <property type="match status" value="1"/>
</dbReference>
<evidence type="ECO:0000256" key="3">
    <source>
        <dbReference type="ARBA" id="ARBA00023242"/>
    </source>
</evidence>
<dbReference type="Proteomes" id="UP001215280">
    <property type="component" value="Unassembled WGS sequence"/>
</dbReference>
<dbReference type="Pfam" id="PF08661">
    <property type="entry name" value="Rep_fac-A_3"/>
    <property type="match status" value="1"/>
</dbReference>
<evidence type="ECO:0000256" key="1">
    <source>
        <dbReference type="ARBA" id="ARBA00004123"/>
    </source>
</evidence>
<gene>
    <name evidence="4" type="ORF">DFH07DRAFT_751132</name>
</gene>
<dbReference type="GO" id="GO:0003677">
    <property type="term" value="F:DNA binding"/>
    <property type="evidence" value="ECO:0007669"/>
    <property type="project" value="InterPro"/>
</dbReference>
<dbReference type="SUPFAM" id="SSF50249">
    <property type="entry name" value="Nucleic acid-binding proteins"/>
    <property type="match status" value="1"/>
</dbReference>
<evidence type="ECO:0000256" key="2">
    <source>
        <dbReference type="ARBA" id="ARBA00009761"/>
    </source>
</evidence>
<sequence length="80" mass="8857">MGSKATVEASDGGEVTVTLLPDTHMASDTYYEVLGSVTNPTTIKMYHCIPMGTNLDMKLVDDTVKLMHDPRFYQKIFVAD</sequence>
<dbReference type="EMBL" id="JARJLG010000123">
    <property type="protein sequence ID" value="KAJ7741458.1"/>
    <property type="molecule type" value="Genomic_DNA"/>
</dbReference>
<dbReference type="InterPro" id="IPR012340">
    <property type="entry name" value="NA-bd_OB-fold"/>
</dbReference>
<keyword evidence="3" id="KW-0539">Nucleus</keyword>
<keyword evidence="5" id="KW-1185">Reference proteome</keyword>
<dbReference type="InterPro" id="IPR013970">
    <property type="entry name" value="Rfa2"/>
</dbReference>
<protein>
    <submittedName>
        <fullName evidence="4">Uncharacterized protein</fullName>
    </submittedName>
</protein>